<feature type="transmembrane region" description="Helical" evidence="5">
    <location>
        <begin position="209"/>
        <end position="228"/>
    </location>
</feature>
<gene>
    <name evidence="7" type="ORF">WDS16_26815</name>
</gene>
<accession>A0ABZ2PQS3</accession>
<evidence type="ECO:0000256" key="1">
    <source>
        <dbReference type="ARBA" id="ARBA00004651"/>
    </source>
</evidence>
<dbReference type="Proteomes" id="UP001432000">
    <property type="component" value="Chromosome"/>
</dbReference>
<evidence type="ECO:0000313" key="7">
    <source>
        <dbReference type="EMBL" id="WXG68751.1"/>
    </source>
</evidence>
<evidence type="ECO:0000259" key="6">
    <source>
        <dbReference type="PROSITE" id="PS50850"/>
    </source>
</evidence>
<feature type="transmembrane region" description="Helical" evidence="5">
    <location>
        <begin position="148"/>
        <end position="169"/>
    </location>
</feature>
<proteinExistence type="predicted"/>
<feature type="transmembrane region" description="Helical" evidence="5">
    <location>
        <begin position="58"/>
        <end position="77"/>
    </location>
</feature>
<dbReference type="PROSITE" id="PS50850">
    <property type="entry name" value="MFS"/>
    <property type="match status" value="1"/>
</dbReference>
<dbReference type="EMBL" id="CP147846">
    <property type="protein sequence ID" value="WXG68751.1"/>
    <property type="molecule type" value="Genomic_DNA"/>
</dbReference>
<dbReference type="CDD" id="cd17321">
    <property type="entry name" value="MFS_MMR_MDR_like"/>
    <property type="match status" value="1"/>
</dbReference>
<feature type="transmembrane region" description="Helical" evidence="5">
    <location>
        <begin position="234"/>
        <end position="256"/>
    </location>
</feature>
<reference evidence="7 8" key="1">
    <citation type="submission" date="2024-03" db="EMBL/GenBank/DDBJ databases">
        <title>Natural products discovery in diverse microorganisms through a two-stage MS feature dereplication strategy.</title>
        <authorList>
            <person name="Zhang R."/>
        </authorList>
    </citation>
    <scope>NUCLEOTIDE SEQUENCE [LARGE SCALE GENOMIC DNA]</scope>
    <source>
        <strain evidence="7 8">18930</strain>
    </source>
</reference>
<keyword evidence="8" id="KW-1185">Reference proteome</keyword>
<dbReference type="Pfam" id="PF07690">
    <property type="entry name" value="MFS_1"/>
    <property type="match status" value="1"/>
</dbReference>
<feature type="transmembrane region" description="Helical" evidence="5">
    <location>
        <begin position="340"/>
        <end position="359"/>
    </location>
</feature>
<feature type="domain" description="Major facilitator superfamily (MFS) profile" evidence="6">
    <location>
        <begin position="23"/>
        <end position="525"/>
    </location>
</feature>
<dbReference type="PANTHER" id="PTHR42718:SF42">
    <property type="entry name" value="EXPORT PROTEIN"/>
    <property type="match status" value="1"/>
</dbReference>
<feature type="transmembrane region" description="Helical" evidence="5">
    <location>
        <begin position="502"/>
        <end position="521"/>
    </location>
</feature>
<feature type="transmembrane region" description="Helical" evidence="5">
    <location>
        <begin position="175"/>
        <end position="197"/>
    </location>
</feature>
<evidence type="ECO:0000256" key="3">
    <source>
        <dbReference type="ARBA" id="ARBA00022989"/>
    </source>
</evidence>
<feature type="transmembrane region" description="Helical" evidence="5">
    <location>
        <begin position="412"/>
        <end position="431"/>
    </location>
</feature>
<feature type="transmembrane region" description="Helical" evidence="5">
    <location>
        <begin position="89"/>
        <end position="107"/>
    </location>
</feature>
<keyword evidence="4 5" id="KW-0472">Membrane</keyword>
<feature type="transmembrane region" description="Helical" evidence="5">
    <location>
        <begin position="21"/>
        <end position="46"/>
    </location>
</feature>
<comment type="subcellular location">
    <subcellularLocation>
        <location evidence="1">Cell membrane</location>
        <topology evidence="1">Multi-pass membrane protein</topology>
    </subcellularLocation>
</comment>
<dbReference type="PANTHER" id="PTHR42718">
    <property type="entry name" value="MAJOR FACILITATOR SUPERFAMILY MULTIDRUG TRANSPORTER MFSC"/>
    <property type="match status" value="1"/>
</dbReference>
<keyword evidence="2 5" id="KW-0812">Transmembrane</keyword>
<evidence type="ECO:0000313" key="8">
    <source>
        <dbReference type="Proteomes" id="UP001432000"/>
    </source>
</evidence>
<feature type="transmembrane region" description="Helical" evidence="5">
    <location>
        <begin position="315"/>
        <end position="333"/>
    </location>
</feature>
<name>A0ABZ2PQS3_9NOCA</name>
<evidence type="ECO:0000256" key="5">
    <source>
        <dbReference type="SAM" id="Phobius"/>
    </source>
</evidence>
<dbReference type="InterPro" id="IPR020846">
    <property type="entry name" value="MFS_dom"/>
</dbReference>
<sequence>MMSLVQEQPVSAMSGPYRYRWYALAVLCASLLAVVMANTSLIVAVPTMTEDLGLTSTQLQWVIDGYTVPYAALMLLFGALGDRFGRRRALILGLVIFGIGSILGSLAESAGEVVAWRLLMGIGAALIMPATLSLLVVTFPKAERARAIAIWAATSGLGIALGPLLAGSVLQSSSWHATFLMNVPVVIIAIVASLALVPPSRVVDASRTDWFGGVLSIVLVGGSVYAIIDGLHGGWGTAPIAAAVSAIGAAIVFVWWERRHPHPLLNVRRLSDRKVGGSLLSVGLLFLAAFGTIYFVAQHLQFVFLYGPLETGIRLLPLAFAVTLGSIVSGRLLPIVGERALIVAGMALAAAGILILTQIDDTAGYGWFALSISILGLGMGAAEPPATDAIMGGFDESELGSAGGINDTAIEFGGALGIALLGSVLASGYTAGFDERSAGLDVEQLAEPTRAGIEGAIEAGRESVGAASVVAQELSGDSTTAPLAQTVLDVAHGAFTTAVESASWVSGGTLVLGALVVLWILPRHRR</sequence>
<evidence type="ECO:0000256" key="2">
    <source>
        <dbReference type="ARBA" id="ARBA00022692"/>
    </source>
</evidence>
<dbReference type="InterPro" id="IPR036259">
    <property type="entry name" value="MFS_trans_sf"/>
</dbReference>
<organism evidence="7 8">
    <name type="scientific">Rhodococcus sovatensis</name>
    <dbReference type="NCBI Taxonomy" id="1805840"/>
    <lineage>
        <taxon>Bacteria</taxon>
        <taxon>Bacillati</taxon>
        <taxon>Actinomycetota</taxon>
        <taxon>Actinomycetes</taxon>
        <taxon>Mycobacteriales</taxon>
        <taxon>Nocardiaceae</taxon>
        <taxon>Rhodococcus</taxon>
    </lineage>
</organism>
<dbReference type="Gene3D" id="1.20.1250.20">
    <property type="entry name" value="MFS general substrate transporter like domains"/>
    <property type="match status" value="2"/>
</dbReference>
<dbReference type="InterPro" id="IPR011701">
    <property type="entry name" value="MFS"/>
</dbReference>
<evidence type="ECO:0000256" key="4">
    <source>
        <dbReference type="ARBA" id="ARBA00023136"/>
    </source>
</evidence>
<feature type="transmembrane region" description="Helical" evidence="5">
    <location>
        <begin position="277"/>
        <end position="295"/>
    </location>
</feature>
<feature type="transmembrane region" description="Helical" evidence="5">
    <location>
        <begin position="113"/>
        <end position="136"/>
    </location>
</feature>
<protein>
    <submittedName>
        <fullName evidence="7">MFS transporter</fullName>
    </submittedName>
</protein>
<dbReference type="SUPFAM" id="SSF103473">
    <property type="entry name" value="MFS general substrate transporter"/>
    <property type="match status" value="1"/>
</dbReference>
<feature type="transmembrane region" description="Helical" evidence="5">
    <location>
        <begin position="365"/>
        <end position="382"/>
    </location>
</feature>
<keyword evidence="3 5" id="KW-1133">Transmembrane helix</keyword>